<evidence type="ECO:0000256" key="4">
    <source>
        <dbReference type="ARBA" id="ARBA00022670"/>
    </source>
</evidence>
<evidence type="ECO:0000256" key="1">
    <source>
        <dbReference type="ARBA" id="ARBA00004498"/>
    </source>
</evidence>
<evidence type="ECO:0000313" key="20">
    <source>
        <dbReference type="Proteomes" id="UP000808372"/>
    </source>
</evidence>
<dbReference type="PROSITE" id="PS50092">
    <property type="entry name" value="TSP1"/>
    <property type="match status" value="5"/>
</dbReference>
<evidence type="ECO:0000256" key="7">
    <source>
        <dbReference type="ARBA" id="ARBA00022737"/>
    </source>
</evidence>
<feature type="binding site" evidence="14">
    <location>
        <position position="852"/>
    </location>
    <ligand>
        <name>Ca(2+)</name>
        <dbReference type="ChEBI" id="CHEBI:29108"/>
        <label>2</label>
    </ligand>
</feature>
<dbReference type="CDD" id="cd04273">
    <property type="entry name" value="ZnMc_ADAMTS_like"/>
    <property type="match status" value="1"/>
</dbReference>
<dbReference type="Pfam" id="PF08686">
    <property type="entry name" value="PLAC"/>
    <property type="match status" value="1"/>
</dbReference>
<dbReference type="Pfam" id="PF01421">
    <property type="entry name" value="Reprolysin"/>
    <property type="match status" value="1"/>
</dbReference>
<dbReference type="InterPro" id="IPR036383">
    <property type="entry name" value="TSP1_rpt_sf"/>
</dbReference>
<dbReference type="GO" id="GO:0006508">
    <property type="term" value="P:proteolysis"/>
    <property type="evidence" value="ECO:0007669"/>
    <property type="project" value="UniProtKB-KW"/>
</dbReference>
<keyword evidence="6" id="KW-0732">Signal</keyword>
<evidence type="ECO:0000256" key="9">
    <source>
        <dbReference type="ARBA" id="ARBA00022833"/>
    </source>
</evidence>
<dbReference type="Pfam" id="PF01562">
    <property type="entry name" value="Pep_M12B_propep"/>
    <property type="match status" value="1"/>
</dbReference>
<dbReference type="Gene3D" id="2.60.120.830">
    <property type="match status" value="1"/>
</dbReference>
<evidence type="ECO:0000256" key="17">
    <source>
        <dbReference type="SAM" id="MobiDB-lite"/>
    </source>
</evidence>
<feature type="domain" description="Peptidase M12B" evidence="18">
    <location>
        <begin position="652"/>
        <end position="854"/>
    </location>
</feature>
<dbReference type="PANTHER" id="PTHR13723:SF167">
    <property type="entry name" value="A DISINTEGRIN AND METALLOPROTEINASE WITH THROMBOSPONDIN MOTIFS 18"/>
    <property type="match status" value="1"/>
</dbReference>
<evidence type="ECO:0000256" key="6">
    <source>
        <dbReference type="ARBA" id="ARBA00022729"/>
    </source>
</evidence>
<keyword evidence="3" id="KW-0272">Extracellular matrix</keyword>
<feature type="compositionally biased region" description="Basic residues" evidence="17">
    <location>
        <begin position="591"/>
        <end position="600"/>
    </location>
</feature>
<keyword evidence="10" id="KW-0482">Metalloprotease</keyword>
<dbReference type="Pfam" id="PF17919">
    <property type="entry name" value="RT_RNaseH_2"/>
    <property type="match status" value="1"/>
</dbReference>
<dbReference type="FunFam" id="3.40.1620.60:FF:000002">
    <property type="entry name" value="A disintegrin and metalloproteinase with thrombospondin motifs 10"/>
    <property type="match status" value="1"/>
</dbReference>
<keyword evidence="11 15" id="KW-1015">Disulfide bond</keyword>
<keyword evidence="7" id="KW-0677">Repeat</keyword>
<feature type="disulfide bond" evidence="15">
    <location>
        <begin position="961"/>
        <end position="999"/>
    </location>
</feature>
<feature type="disulfide bond" evidence="15">
    <location>
        <begin position="728"/>
        <end position="776"/>
    </location>
</feature>
<comment type="cofactor">
    <cofactor evidence="14">
        <name>Zn(2+)</name>
        <dbReference type="ChEBI" id="CHEBI:29105"/>
    </cofactor>
    <text evidence="14">Binds 1 zinc ion per subunit.</text>
</comment>
<name>A0A8U0TRS3_SALNM</name>
<dbReference type="InterPro" id="IPR010294">
    <property type="entry name" value="ADAMTS_spacer1"/>
</dbReference>
<evidence type="ECO:0000256" key="5">
    <source>
        <dbReference type="ARBA" id="ARBA00022723"/>
    </source>
</evidence>
<feature type="binding site" evidence="14">
    <location>
        <position position="849"/>
    </location>
    <ligand>
        <name>Ca(2+)</name>
        <dbReference type="ChEBI" id="CHEBI:29108"/>
        <label>1</label>
    </ligand>
</feature>
<evidence type="ECO:0000313" key="21">
    <source>
        <dbReference type="RefSeq" id="XP_038825436.1"/>
    </source>
</evidence>
<keyword evidence="8" id="KW-0378">Hydrolase</keyword>
<dbReference type="KEGG" id="snh:120025073"/>
<feature type="active site" evidence="13 16">
    <location>
        <position position="793"/>
    </location>
</feature>
<evidence type="ECO:0000256" key="8">
    <source>
        <dbReference type="ARBA" id="ARBA00022801"/>
    </source>
</evidence>
<dbReference type="InterPro" id="IPR000884">
    <property type="entry name" value="TSP1_rpt"/>
</dbReference>
<keyword evidence="12" id="KW-0325">Glycoprotein</keyword>
<dbReference type="InterPro" id="IPR010909">
    <property type="entry name" value="PLAC"/>
</dbReference>
<feature type="disulfide bond" evidence="15">
    <location>
        <begin position="751"/>
        <end position="758"/>
    </location>
</feature>
<feature type="disulfide bond" evidence="15">
    <location>
        <begin position="770"/>
        <end position="849"/>
    </location>
</feature>
<feature type="compositionally biased region" description="Polar residues" evidence="17">
    <location>
        <begin position="1"/>
        <end position="24"/>
    </location>
</feature>
<feature type="binding site" evidence="14 16">
    <location>
        <position position="796"/>
    </location>
    <ligand>
        <name>Zn(2+)</name>
        <dbReference type="ChEBI" id="CHEBI:29105"/>
        <note>catalytic</note>
    </ligand>
</feature>
<feature type="disulfide bond" evidence="15">
    <location>
        <begin position="957"/>
        <end position="994"/>
    </location>
</feature>
<dbReference type="Pfam" id="PF19236">
    <property type="entry name" value="ADAMTS_CR_3"/>
    <property type="match status" value="1"/>
</dbReference>
<dbReference type="FunFam" id="3.40.390.10:FF:000001">
    <property type="entry name" value="A disintegrin and metalloproteinase with thrombospondin motifs 1"/>
    <property type="match status" value="1"/>
</dbReference>
<keyword evidence="4" id="KW-0645">Protease</keyword>
<feature type="binding site" evidence="14">
    <location>
        <position position="852"/>
    </location>
    <ligand>
        <name>Ca(2+)</name>
        <dbReference type="ChEBI" id="CHEBI:29108"/>
        <label>1</label>
    </ligand>
</feature>
<dbReference type="Gene3D" id="2.20.100.10">
    <property type="entry name" value="Thrombospondin type-1 (TSP1) repeat"/>
    <property type="match status" value="5"/>
</dbReference>
<feature type="region of interest" description="Disordered" evidence="17">
    <location>
        <begin position="573"/>
        <end position="600"/>
    </location>
</feature>
<feature type="binding site" evidence="14">
    <location>
        <position position="655"/>
    </location>
    <ligand>
        <name>Ca(2+)</name>
        <dbReference type="ChEBI" id="CHEBI:29108"/>
        <label>2</label>
    </ligand>
</feature>
<dbReference type="GO" id="GO:0004222">
    <property type="term" value="F:metalloendopeptidase activity"/>
    <property type="evidence" value="ECO:0007669"/>
    <property type="project" value="InterPro"/>
</dbReference>
<dbReference type="FunFam" id="2.60.120.830:FF:000001">
    <property type="entry name" value="A disintegrin and metalloproteinase with thrombospondin motifs 1"/>
    <property type="match status" value="1"/>
</dbReference>
<evidence type="ECO:0000256" key="12">
    <source>
        <dbReference type="ARBA" id="ARBA00023180"/>
    </source>
</evidence>
<protein>
    <submittedName>
        <fullName evidence="21">A disintegrin and metalloproteinase with thrombospondin motifs 18-like</fullName>
    </submittedName>
</protein>
<proteinExistence type="predicted"/>
<evidence type="ECO:0000256" key="16">
    <source>
        <dbReference type="PROSITE-ProRule" id="PRU00276"/>
    </source>
</evidence>
<feature type="binding site" evidence="14">
    <location>
        <position position="740"/>
    </location>
    <ligand>
        <name>Ca(2+)</name>
        <dbReference type="ChEBI" id="CHEBI:29108"/>
        <label>1</label>
    </ligand>
</feature>
<dbReference type="InterPro" id="IPR050439">
    <property type="entry name" value="ADAMTS_ADAMTS-like"/>
</dbReference>
<dbReference type="PANTHER" id="PTHR13723">
    <property type="entry name" value="ADAMTS A DISINTEGRIN AND METALLOPROTEASE WITH THROMBOSPONDIN MOTIFS PROTEASE"/>
    <property type="match status" value="1"/>
</dbReference>
<dbReference type="Gene3D" id="3.40.390.10">
    <property type="entry name" value="Collagenase (Catalytic Domain)"/>
    <property type="match status" value="1"/>
</dbReference>
<evidence type="ECO:0000256" key="10">
    <source>
        <dbReference type="ARBA" id="ARBA00023049"/>
    </source>
</evidence>
<dbReference type="PROSITE" id="PS50900">
    <property type="entry name" value="PLAC"/>
    <property type="match status" value="1"/>
</dbReference>
<keyword evidence="2" id="KW-0964">Secreted</keyword>
<dbReference type="InterPro" id="IPR045371">
    <property type="entry name" value="ADAMTS_CR_3"/>
</dbReference>
<evidence type="ECO:0000256" key="13">
    <source>
        <dbReference type="PIRSR" id="PIRSR613273-1"/>
    </source>
</evidence>
<evidence type="ECO:0000259" key="19">
    <source>
        <dbReference type="PROSITE" id="PS50900"/>
    </source>
</evidence>
<reference evidence="21" key="1">
    <citation type="submission" date="2025-08" db="UniProtKB">
        <authorList>
            <consortium name="RefSeq"/>
        </authorList>
    </citation>
    <scope>IDENTIFICATION</scope>
    <source>
        <tissue evidence="21">White muscle</tissue>
    </source>
</reference>
<evidence type="ECO:0000256" key="15">
    <source>
        <dbReference type="PIRSR" id="PIRSR613273-3"/>
    </source>
</evidence>
<keyword evidence="14" id="KW-0106">Calcium</keyword>
<accession>A0A8U0TRS3</accession>
<dbReference type="Pfam" id="PF17771">
    <property type="entry name" value="ADAMTS_CR_2"/>
    <property type="match status" value="1"/>
</dbReference>
<dbReference type="InterPro" id="IPR001590">
    <property type="entry name" value="Peptidase_M12B"/>
</dbReference>
<dbReference type="InterPro" id="IPR024079">
    <property type="entry name" value="MetalloPept_cat_dom_sf"/>
</dbReference>
<dbReference type="InterPro" id="IPR043502">
    <property type="entry name" value="DNA/RNA_pol_sf"/>
</dbReference>
<dbReference type="GO" id="GO:0030198">
    <property type="term" value="P:extracellular matrix organization"/>
    <property type="evidence" value="ECO:0007669"/>
    <property type="project" value="InterPro"/>
</dbReference>
<comment type="subcellular location">
    <subcellularLocation>
        <location evidence="1">Secreted</location>
        <location evidence="1">Extracellular space</location>
        <location evidence="1">Extracellular matrix</location>
    </subcellularLocation>
</comment>
<dbReference type="GeneID" id="120025073"/>
<feature type="disulfide bond" evidence="15">
    <location>
        <begin position="809"/>
        <end position="833"/>
    </location>
</feature>
<dbReference type="Pfam" id="PF00090">
    <property type="entry name" value="TSP_1"/>
    <property type="match status" value="1"/>
</dbReference>
<feature type="domain" description="PLAC" evidence="19">
    <location>
        <begin position="1543"/>
        <end position="1580"/>
    </location>
</feature>
<dbReference type="FunFam" id="2.20.100.10:FF:000007">
    <property type="entry name" value="Thrombospondin 1"/>
    <property type="match status" value="1"/>
</dbReference>
<feature type="disulfide bond" evidence="15">
    <location>
        <begin position="897"/>
        <end position="928"/>
    </location>
</feature>
<dbReference type="InterPro" id="IPR002870">
    <property type="entry name" value="Peptidase_M12B_N"/>
</dbReference>
<dbReference type="Proteomes" id="UP000808372">
    <property type="component" value="Chromosome 30"/>
</dbReference>
<dbReference type="GO" id="GO:0031012">
    <property type="term" value="C:extracellular matrix"/>
    <property type="evidence" value="ECO:0007669"/>
    <property type="project" value="TreeGrafter"/>
</dbReference>
<evidence type="ECO:0000256" key="14">
    <source>
        <dbReference type="PIRSR" id="PIRSR613273-2"/>
    </source>
</evidence>
<organism evidence="20 21">
    <name type="scientific">Salvelinus namaycush</name>
    <name type="common">Lake trout</name>
    <name type="synonym">Salmo namaycush</name>
    <dbReference type="NCBI Taxonomy" id="8040"/>
    <lineage>
        <taxon>Eukaryota</taxon>
        <taxon>Metazoa</taxon>
        <taxon>Chordata</taxon>
        <taxon>Craniata</taxon>
        <taxon>Vertebrata</taxon>
        <taxon>Euteleostomi</taxon>
        <taxon>Actinopterygii</taxon>
        <taxon>Neopterygii</taxon>
        <taxon>Teleostei</taxon>
        <taxon>Protacanthopterygii</taxon>
        <taxon>Salmoniformes</taxon>
        <taxon>Salmonidae</taxon>
        <taxon>Salmoninae</taxon>
        <taxon>Salvelinus</taxon>
    </lineage>
</organism>
<dbReference type="GO" id="GO:0046872">
    <property type="term" value="F:metal ion binding"/>
    <property type="evidence" value="ECO:0007669"/>
    <property type="project" value="UniProtKB-KW"/>
</dbReference>
<dbReference type="SMART" id="SM00209">
    <property type="entry name" value="TSP1"/>
    <property type="match status" value="6"/>
</dbReference>
<dbReference type="PRINTS" id="PR01857">
    <property type="entry name" value="ADAMTSFAMILY"/>
</dbReference>
<dbReference type="InterPro" id="IPR041577">
    <property type="entry name" value="RT_RNaseH_2"/>
</dbReference>
<evidence type="ECO:0000259" key="18">
    <source>
        <dbReference type="PROSITE" id="PS50215"/>
    </source>
</evidence>
<dbReference type="InterPro" id="IPR013273">
    <property type="entry name" value="ADAMTS/ADAMTS-like"/>
</dbReference>
<dbReference type="Gene3D" id="3.40.1620.60">
    <property type="match status" value="1"/>
</dbReference>
<keyword evidence="9 14" id="KW-0862">Zinc</keyword>
<evidence type="ECO:0000256" key="3">
    <source>
        <dbReference type="ARBA" id="ARBA00022530"/>
    </source>
</evidence>
<keyword evidence="5 14" id="KW-0479">Metal-binding</keyword>
<dbReference type="RefSeq" id="XP_038825436.1">
    <property type="nucleotide sequence ID" value="XM_038969508.1"/>
</dbReference>
<evidence type="ECO:0000256" key="2">
    <source>
        <dbReference type="ARBA" id="ARBA00022525"/>
    </source>
</evidence>
<evidence type="ECO:0000256" key="11">
    <source>
        <dbReference type="ARBA" id="ARBA00023157"/>
    </source>
</evidence>
<dbReference type="Pfam" id="PF19030">
    <property type="entry name" value="TSP1_ADAMTS"/>
    <property type="match status" value="4"/>
</dbReference>
<dbReference type="InterPro" id="IPR041645">
    <property type="entry name" value="ADAMTS_CR_2"/>
</dbReference>
<keyword evidence="20" id="KW-1185">Reference proteome</keyword>
<dbReference type="PROSITE" id="PS50215">
    <property type="entry name" value="ADAM_MEPRO"/>
    <property type="match status" value="1"/>
</dbReference>
<feature type="disulfide bond" evidence="15">
    <location>
        <begin position="972"/>
        <end position="984"/>
    </location>
</feature>
<dbReference type="Gene3D" id="3.10.10.10">
    <property type="entry name" value="HIV Type 1 Reverse Transcriptase, subunit A, domain 1"/>
    <property type="match status" value="1"/>
</dbReference>
<gene>
    <name evidence="21" type="primary">LOC120025073</name>
</gene>
<feature type="binding site" evidence="14 16">
    <location>
        <position position="802"/>
    </location>
    <ligand>
        <name>Zn(2+)</name>
        <dbReference type="ChEBI" id="CHEBI:29105"/>
        <note>catalytic</note>
    </ligand>
</feature>
<feature type="disulfide bond" evidence="15">
    <location>
        <begin position="922"/>
        <end position="933"/>
    </location>
</feature>
<feature type="disulfide bond" evidence="15">
    <location>
        <begin position="888"/>
        <end position="909"/>
    </location>
</feature>
<dbReference type="Pfam" id="PF05986">
    <property type="entry name" value="ADAMTS_spacer1"/>
    <property type="match status" value="1"/>
</dbReference>
<feature type="binding site" evidence="14 16">
    <location>
        <position position="792"/>
    </location>
    <ligand>
        <name>Zn(2+)</name>
        <dbReference type="ChEBI" id="CHEBI:29105"/>
        <note>catalytic</note>
    </ligand>
</feature>
<dbReference type="SUPFAM" id="SSF56672">
    <property type="entry name" value="DNA/RNA polymerases"/>
    <property type="match status" value="1"/>
</dbReference>
<dbReference type="SUPFAM" id="SSF82895">
    <property type="entry name" value="TSP-1 type 1 repeat"/>
    <property type="match status" value="5"/>
</dbReference>
<sequence length="1581" mass="176752">MTVTSQPLSNPAVSSTTSLATPVSRQPRLPPPERFAGESGTCRAFLAQCSLIIELQPSSFPSDHSKIALEEFVAEVKKVFDSPLSRKEAVRKLLQLRQDSRSVANYAVDLRTMEDPGSPVGASTLVDHTDNFSSPLTHSPFHAILLWGNQSKYLRVLIDSGADESFMDATLASELSIPTQSLSIPMDRHNPLIDWTAGALMGWSPFCHAHCLKSAQPAPGRLPVGSEVAPDLSAIPREYQDHREVFYTRIFFVEKKDKTLHPCIDYRGLNDITVKNRPSSHSRGPPFSRTPTTWCGYMASSHYEYLVMPFGLTNAPAVFQALVNYVLRDMLNRLNLRLPRSWWSPMLRMSEWGHVLSQRSALDLKLHPCAFFSHRLNTTERNYDVGNHEFLVVKMALEEWRHCPHSSWNKRKRSAYPRPRYYVFVTPIEVDAQGGYVSHDMLRRGRQKRSLPSMGGPVHYRLSAFGWDMHLDLQPSMVVAEGFTVQVLGTEGITTLAQEPAHQDCLYQGFIRNLTASSAAISTCSGLSGLIRMSDDEYFIAPLPQHLAAEHNYSSPSGHHPHVVYKRSAEHKVHGGQGSIHNSQPDNPYLQHHHQHHHDYQHGKLQRQHFCGRRKQYTPKPPAEDRLVMPDEFELPGRAKRSPITSNKVGGLNVETLVVADRKMLEKHGRENVTTYVLTVMNMVSSLFKDGTIGTDINIVVVSLLLLEQDPLGLSINHHADQSLNSFCQWQSGLIGKRHDHAVLLTGLDICSWKNEPCDTLGFAPISGMCSKYRSCTINEDTGLGLAFTIAHESGHNFGMIHDGEGNPCRKAEGNIMSPTLAGNNGVFSWSACSRQYLSRFLGTAQASCLVDEPRQIGQYKYPEKLPGQLYDADTQCKWQFGSKAKLCNLDFVKDICKSLWCHRTGHRCETKFMPAAEGTSCGTDMWCRRGQCVKYGDHGPRAVNGQWSGWFEWSDCSRTCGGGVMYRERSCSSPRPQHNGKFCQGSARLNQLCNTKPCQPSGVDFRAQQCAEYNSKPFRGWYYKWKPYTKVEAEDICKLYCIAEDFAFFFAMASKVKDGTSCSDHRGDVCIEGVCEPVGCDQVLGSKATLDACGVCRGDNSTCKFFKGHYVLQHRANEYYAMVTIPPGARSIHVQEMEISTSYLAVRTLKRKYYLTGDWTVDWPGKFQFGGTVFDYQRSFNRPESLYTAGPTNETLVFEILLQGKNPGVVWEYTLPRSERKPNYTWGVVRSDCSAPCAGGQISTKAICLQDQRTQVNSTQCNPQTRPVLSSHLCNTQPCPAYWTTGNWGPCSQSCGGGQQTRHLQCLRKVTYQREEVVAHSLCPVIAPAQVQPCHTQACPPEWSSGAWSQCSKSCGRGMRKRGVFCRSTDPGAKAVVVPDSMCKPHLKPKAQETCVLRRCPKNDRLQWFTTPWGECSTSCGPGVRRRELRCGERDSQGDYTDFPMRRCRNLPKPSGDLQQTCSRGPCPEPRLVVPGRTASAVVLGWYSSPWQQCSVSCGGGVQSRSIQCLRQGRPAAGCLNHQRSVTSRACNTHFCPVSPSDEPSCVDFFSWCHLVPQHSVCNHKFYGQQCCKSCSGKKI</sequence>
<feature type="region of interest" description="Disordered" evidence="17">
    <location>
        <begin position="1"/>
        <end position="37"/>
    </location>
</feature>
<comment type="caution">
    <text evidence="16">Lacks conserved residue(s) required for the propagation of feature annotation.</text>
</comment>
<feature type="binding site" evidence="14">
    <location>
        <position position="655"/>
    </location>
    <ligand>
        <name>Ca(2+)</name>
        <dbReference type="ChEBI" id="CHEBI:29108"/>
        <label>1</label>
    </ligand>
</feature>
<feature type="disulfide bond" evidence="15">
    <location>
        <begin position="877"/>
        <end position="902"/>
    </location>
</feature>
<dbReference type="SUPFAM" id="SSF55486">
    <property type="entry name" value="Metalloproteases ('zincins'), catalytic domain"/>
    <property type="match status" value="1"/>
</dbReference>